<dbReference type="Pfam" id="PF00501">
    <property type="entry name" value="AMP-binding"/>
    <property type="match status" value="1"/>
</dbReference>
<dbReference type="PANTHER" id="PTHR43107">
    <property type="entry name" value="LONG-CHAIN FATTY ACID TRANSPORT PROTEIN"/>
    <property type="match status" value="1"/>
</dbReference>
<dbReference type="PROSITE" id="PS00455">
    <property type="entry name" value="AMP_BINDING"/>
    <property type="match status" value="1"/>
</dbReference>
<evidence type="ECO:0000313" key="7">
    <source>
        <dbReference type="EMBL" id="GAA4648544.1"/>
    </source>
</evidence>
<dbReference type="InterPro" id="IPR020845">
    <property type="entry name" value="AMP-binding_CS"/>
</dbReference>
<feature type="domain" description="AMP-binding enzyme C-terminal" evidence="6">
    <location>
        <begin position="480"/>
        <end position="557"/>
    </location>
</feature>
<name>A0ABP8UYX2_9GAMM</name>
<accession>A0ABP8UYX2</accession>
<comment type="similarity">
    <text evidence="1">Belongs to the ATP-dependent AMP-binding enzyme family.</text>
</comment>
<keyword evidence="2" id="KW-0436">Ligase</keyword>
<sequence>MPTRTVSFANILRSGLALTPELPQIATGLVKLVSLHPERRLSIGRLLEKQAQRYGKRPFLKYQEKTWSYDAANRQVNRFSHALAQAGILPGDRVAILMENRPETLLATLAVIKLGAIATMLNTSQRNNALLHSLTITKPALCIVGEELIEVFDGIKHTLSERPEPPHYFVNDNSNNPTPDGYENFVEASANMPDTNPDITRTLKLSSPALYIFTSGTTGLPKASVMSHFRWFKAMAGIGMMSLRLKPTDTLYCALPLYHNNALTVSLSAVMGNGASLAIARKFSVNRFWDDIRHYGATSFCYIGEFCRYLLNHPARPNDADNPVRTIIGNGLRPDIWEAFKERFRIPSIIEFYGASEVNLVFSNALNLDKTAGTCPMTYAVVRYDVQNDCPVRTPKGFMEKVKKGESGLLLTKVTRRMPFDGYTDQEASQKKLYRDVFQAGDCYINTGDLVVRQGWRHIAFSDRIGDTFRWKGENVATSEVEAAFTNFPAIDHAVTYGISLPGTDGRAGMTALVVSEAKNALDLEALTQHVRRQLPGYAVPLFLRICNSQQMTTTFKYQKTTLKKEGFDSSQFNDPVLALLPGSQQYQPLQTHELEKIRAGKVRF</sequence>
<dbReference type="Gene3D" id="3.40.50.12780">
    <property type="entry name" value="N-terminal domain of ligase-like"/>
    <property type="match status" value="1"/>
</dbReference>
<dbReference type="PANTHER" id="PTHR43107:SF15">
    <property type="entry name" value="FATTY ACID TRANSPORT PROTEIN 3, ISOFORM A"/>
    <property type="match status" value="1"/>
</dbReference>
<dbReference type="Gene3D" id="3.30.300.30">
    <property type="match status" value="1"/>
</dbReference>
<evidence type="ECO:0000259" key="5">
    <source>
        <dbReference type="Pfam" id="PF00501"/>
    </source>
</evidence>
<protein>
    <submittedName>
        <fullName evidence="7">Long-chain-acyl-CoA synthetase</fullName>
    </submittedName>
</protein>
<dbReference type="RefSeq" id="WP_345194206.1">
    <property type="nucleotide sequence ID" value="NZ_BAABFL010000081.1"/>
</dbReference>
<keyword evidence="3" id="KW-0547">Nucleotide-binding</keyword>
<keyword evidence="8" id="KW-1185">Reference proteome</keyword>
<dbReference type="EMBL" id="BAABFL010000081">
    <property type="protein sequence ID" value="GAA4648544.1"/>
    <property type="molecule type" value="Genomic_DNA"/>
</dbReference>
<feature type="domain" description="AMP-dependent synthetase/ligase" evidence="5">
    <location>
        <begin position="47"/>
        <end position="386"/>
    </location>
</feature>
<dbReference type="InterPro" id="IPR045851">
    <property type="entry name" value="AMP-bd_C_sf"/>
</dbReference>
<dbReference type="InterPro" id="IPR000873">
    <property type="entry name" value="AMP-dep_synth/lig_dom"/>
</dbReference>
<comment type="caution">
    <text evidence="7">The sequence shown here is derived from an EMBL/GenBank/DDBJ whole genome shotgun (WGS) entry which is preliminary data.</text>
</comment>
<keyword evidence="4" id="KW-0067">ATP-binding</keyword>
<dbReference type="InterPro" id="IPR042099">
    <property type="entry name" value="ANL_N_sf"/>
</dbReference>
<gene>
    <name evidence="7" type="ORF">GCM10023116_08130</name>
</gene>
<evidence type="ECO:0000259" key="6">
    <source>
        <dbReference type="Pfam" id="PF13193"/>
    </source>
</evidence>
<evidence type="ECO:0000313" key="8">
    <source>
        <dbReference type="Proteomes" id="UP001500604"/>
    </source>
</evidence>
<dbReference type="Pfam" id="PF13193">
    <property type="entry name" value="AMP-binding_C"/>
    <property type="match status" value="1"/>
</dbReference>
<evidence type="ECO:0000256" key="4">
    <source>
        <dbReference type="ARBA" id="ARBA00022840"/>
    </source>
</evidence>
<dbReference type="SUPFAM" id="SSF56801">
    <property type="entry name" value="Acetyl-CoA synthetase-like"/>
    <property type="match status" value="1"/>
</dbReference>
<evidence type="ECO:0000256" key="1">
    <source>
        <dbReference type="ARBA" id="ARBA00006432"/>
    </source>
</evidence>
<dbReference type="Proteomes" id="UP001500604">
    <property type="component" value="Unassembled WGS sequence"/>
</dbReference>
<dbReference type="NCBIfam" id="NF006134">
    <property type="entry name" value="PRK08279.1"/>
    <property type="match status" value="1"/>
</dbReference>
<dbReference type="InterPro" id="IPR025110">
    <property type="entry name" value="AMP-bd_C"/>
</dbReference>
<proteinExistence type="inferred from homology"/>
<evidence type="ECO:0000256" key="2">
    <source>
        <dbReference type="ARBA" id="ARBA00022598"/>
    </source>
</evidence>
<evidence type="ECO:0000256" key="3">
    <source>
        <dbReference type="ARBA" id="ARBA00022741"/>
    </source>
</evidence>
<reference evidence="8" key="1">
    <citation type="journal article" date="2019" name="Int. J. Syst. Evol. Microbiol.">
        <title>The Global Catalogue of Microorganisms (GCM) 10K type strain sequencing project: providing services to taxonomists for standard genome sequencing and annotation.</title>
        <authorList>
            <consortium name="The Broad Institute Genomics Platform"/>
            <consortium name="The Broad Institute Genome Sequencing Center for Infectious Disease"/>
            <person name="Wu L."/>
            <person name="Ma J."/>
        </authorList>
    </citation>
    <scope>NUCLEOTIDE SEQUENCE [LARGE SCALE GENOMIC DNA]</scope>
    <source>
        <strain evidence="8">JCM 17805</strain>
    </source>
</reference>
<organism evidence="7 8">
    <name type="scientific">Kistimonas scapharcae</name>
    <dbReference type="NCBI Taxonomy" id="1036133"/>
    <lineage>
        <taxon>Bacteria</taxon>
        <taxon>Pseudomonadati</taxon>
        <taxon>Pseudomonadota</taxon>
        <taxon>Gammaproteobacteria</taxon>
        <taxon>Oceanospirillales</taxon>
        <taxon>Endozoicomonadaceae</taxon>
        <taxon>Kistimonas</taxon>
    </lineage>
</organism>